<keyword evidence="13" id="KW-0255">Endonuclease</keyword>
<dbReference type="SMART" id="SM00316">
    <property type="entry name" value="S1"/>
    <property type="match status" value="1"/>
</dbReference>
<evidence type="ECO:0000256" key="4">
    <source>
        <dbReference type="ARBA" id="ARBA00017719"/>
    </source>
</evidence>
<evidence type="ECO:0000256" key="8">
    <source>
        <dbReference type="ARBA" id="ARBA00022552"/>
    </source>
</evidence>
<evidence type="ECO:0000256" key="17">
    <source>
        <dbReference type="ARBA" id="ARBA00023136"/>
    </source>
</evidence>
<dbReference type="Gene3D" id="2.40.50.140">
    <property type="entry name" value="Nucleic acid-binding proteins"/>
    <property type="match status" value="1"/>
</dbReference>
<dbReference type="InterPro" id="IPR012340">
    <property type="entry name" value="NA-bd_OB-fold"/>
</dbReference>
<comment type="cofactor">
    <cofactor evidence="1">
        <name>Mg(2+)</name>
        <dbReference type="ChEBI" id="CHEBI:18420"/>
    </cofactor>
</comment>
<feature type="domain" description="S1 motif" evidence="18">
    <location>
        <begin position="38"/>
        <end position="103"/>
    </location>
</feature>
<dbReference type="RefSeq" id="WP_148971621.1">
    <property type="nucleotide sequence ID" value="NZ_CP043316.1"/>
</dbReference>
<evidence type="ECO:0000256" key="15">
    <source>
        <dbReference type="ARBA" id="ARBA00022842"/>
    </source>
</evidence>
<evidence type="ECO:0000313" key="19">
    <source>
        <dbReference type="EMBL" id="QEK38505.1"/>
    </source>
</evidence>
<keyword evidence="9" id="KW-0819">tRNA processing</keyword>
<evidence type="ECO:0000256" key="10">
    <source>
        <dbReference type="ARBA" id="ARBA00022722"/>
    </source>
</evidence>
<comment type="subcellular location">
    <subcellularLocation>
        <location evidence="2">Cytoplasm</location>
    </subcellularLocation>
</comment>
<evidence type="ECO:0000256" key="9">
    <source>
        <dbReference type="ARBA" id="ARBA00022694"/>
    </source>
</evidence>
<comment type="similarity">
    <text evidence="3">Belongs to the RNase E/G family. RNase G subfamily.</text>
</comment>
<dbReference type="Proteomes" id="UP000325004">
    <property type="component" value="Chromosome"/>
</dbReference>
<evidence type="ECO:0000256" key="14">
    <source>
        <dbReference type="ARBA" id="ARBA00022801"/>
    </source>
</evidence>
<evidence type="ECO:0000259" key="18">
    <source>
        <dbReference type="SMART" id="SM00316"/>
    </source>
</evidence>
<proteinExistence type="inferred from homology"/>
<evidence type="ECO:0000256" key="1">
    <source>
        <dbReference type="ARBA" id="ARBA00001946"/>
    </source>
</evidence>
<evidence type="ECO:0000256" key="3">
    <source>
        <dbReference type="ARBA" id="ARBA00005663"/>
    </source>
</evidence>
<keyword evidence="8" id="KW-0698">rRNA processing</keyword>
<keyword evidence="10" id="KW-0540">Nuclease</keyword>
<keyword evidence="5" id="KW-1003">Cell membrane</keyword>
<organism evidence="19 20">
    <name type="scientific">Candidatus Cytomitobacter primus</name>
    <dbReference type="NCBI Taxonomy" id="2066024"/>
    <lineage>
        <taxon>Bacteria</taxon>
        <taxon>Pseudomonadati</taxon>
        <taxon>Pseudomonadota</taxon>
        <taxon>Alphaproteobacteria</taxon>
        <taxon>Holosporales</taxon>
        <taxon>Holosporaceae</taxon>
        <taxon>Candidatus Cytomitobacter</taxon>
    </lineage>
</organism>
<gene>
    <name evidence="19" type="ORF">FZC34_01105</name>
</gene>
<keyword evidence="15" id="KW-0460">Magnesium</keyword>
<sequence>MNKLMLIDSKDESNIQIAITENERLVNFFFESNENESIVRNVYLGIVDHVENSLQAYFINYGGNKNGFLSFSASKENLIKGQYIIVQIVKDEKENKGAMLTTFIEIKSMLMVGLMNQNKGCSVSKKISAKTDRELIKSWYERLDSHIDSHIIFRHSVMNKEYSQVENDIKNINQTMEYITNAAKEKTVRLILKAPSMIEKIITDYYKPDTQIYVEGDIQGNIPQYMSEYANKHNEIESIFKFHNIENQIESIFCERVNLPSGGYIIIQHTEALTSIDVNSGVCKKESSIDKTALLTNMEAAVEITKQLQLRDIGGLIVIDFIDMYQKEYMELVTKKIAKNMENDKAKYNLGELDRFCLFTISRQQLRRNSFISMHRKCLHCEGIGFVKKDSVWSSFVLRQVAHLIKEDYVEKVMIKCDSNLAYYILNHKRDMLYNMENEYNKVVQFEFVQNNVPCIFYEQDNILHEHMIDNIKQQTHDGIFKLPSEAEDIKTSNYKTPYTRYKSEDKYVEENKHASENKYISENLANDNQSTQYVKGKSSDFDYEKDIRLRMKIHDSSCYNIELNKSFTNINPISVDGKVVGYL</sequence>
<dbReference type="SUPFAM" id="SSF50249">
    <property type="entry name" value="Nucleic acid-binding proteins"/>
    <property type="match status" value="1"/>
</dbReference>
<keyword evidence="11" id="KW-0479">Metal-binding</keyword>
<evidence type="ECO:0000256" key="2">
    <source>
        <dbReference type="ARBA" id="ARBA00004496"/>
    </source>
</evidence>
<name>A0A5C0UEI3_9PROT</name>
<evidence type="ECO:0000256" key="6">
    <source>
        <dbReference type="ARBA" id="ARBA00022490"/>
    </source>
</evidence>
<evidence type="ECO:0000256" key="11">
    <source>
        <dbReference type="ARBA" id="ARBA00022723"/>
    </source>
</evidence>
<keyword evidence="12" id="KW-0699">rRNA-binding</keyword>
<dbReference type="GO" id="GO:0016787">
    <property type="term" value="F:hydrolase activity"/>
    <property type="evidence" value="ECO:0007669"/>
    <property type="project" value="UniProtKB-KW"/>
</dbReference>
<evidence type="ECO:0000256" key="13">
    <source>
        <dbReference type="ARBA" id="ARBA00022759"/>
    </source>
</evidence>
<evidence type="ECO:0000256" key="7">
    <source>
        <dbReference type="ARBA" id="ARBA00022519"/>
    </source>
</evidence>
<evidence type="ECO:0000256" key="12">
    <source>
        <dbReference type="ARBA" id="ARBA00022730"/>
    </source>
</evidence>
<dbReference type="GO" id="GO:0046872">
    <property type="term" value="F:metal ion binding"/>
    <property type="evidence" value="ECO:0007669"/>
    <property type="project" value="UniProtKB-KW"/>
</dbReference>
<dbReference type="InterPro" id="IPR048583">
    <property type="entry name" value="RNase_E_G_thioredoxin-like"/>
</dbReference>
<evidence type="ECO:0000313" key="20">
    <source>
        <dbReference type="Proteomes" id="UP000325004"/>
    </source>
</evidence>
<dbReference type="GO" id="GO:0008033">
    <property type="term" value="P:tRNA processing"/>
    <property type="evidence" value="ECO:0007669"/>
    <property type="project" value="UniProtKB-KW"/>
</dbReference>
<dbReference type="GO" id="GO:0005737">
    <property type="term" value="C:cytoplasm"/>
    <property type="evidence" value="ECO:0007669"/>
    <property type="project" value="UniProtKB-SubCell"/>
</dbReference>
<dbReference type="InterPro" id="IPR003029">
    <property type="entry name" value="S1_domain"/>
</dbReference>
<evidence type="ECO:0000256" key="5">
    <source>
        <dbReference type="ARBA" id="ARBA00022475"/>
    </source>
</evidence>
<dbReference type="GO" id="GO:0006364">
    <property type="term" value="P:rRNA processing"/>
    <property type="evidence" value="ECO:0007669"/>
    <property type="project" value="UniProtKB-KW"/>
</dbReference>
<dbReference type="Pfam" id="PF10150">
    <property type="entry name" value="RNase_E_G"/>
    <property type="match status" value="1"/>
</dbReference>
<evidence type="ECO:0000256" key="16">
    <source>
        <dbReference type="ARBA" id="ARBA00022884"/>
    </source>
</evidence>
<reference evidence="19 20" key="1">
    <citation type="submission" date="2019-08" db="EMBL/GenBank/DDBJ databases">
        <title>Highly reduced genomes of protist endosymbionts show evolutionary convergence.</title>
        <authorList>
            <person name="George E."/>
            <person name="Husnik F."/>
            <person name="Tashyreva D."/>
            <person name="Prokopchuk G."/>
            <person name="Horak A."/>
            <person name="Kwong W.K."/>
            <person name="Lukes J."/>
            <person name="Keeling P.J."/>
        </authorList>
    </citation>
    <scope>NUCLEOTIDE SEQUENCE [LARGE SCALE GENOMIC DNA]</scope>
    <source>
        <strain evidence="19">1604LC</strain>
    </source>
</reference>
<dbReference type="GO" id="GO:0019843">
    <property type="term" value="F:rRNA binding"/>
    <property type="evidence" value="ECO:0007669"/>
    <property type="project" value="UniProtKB-KW"/>
</dbReference>
<dbReference type="KEGG" id="cpri:FZC34_01105"/>
<accession>A0A5C0UEI3</accession>
<keyword evidence="17" id="KW-0472">Membrane</keyword>
<dbReference type="Gene3D" id="3.40.1260.20">
    <property type="entry name" value="Ribonuclease E, catalytic domain"/>
    <property type="match status" value="1"/>
</dbReference>
<keyword evidence="7" id="KW-0997">Cell inner membrane</keyword>
<keyword evidence="6" id="KW-0963">Cytoplasm</keyword>
<dbReference type="PANTHER" id="PTHR30001:SF1">
    <property type="entry name" value="RIBONUCLEASE E_G-LIKE PROTEIN, CHLOROPLASTIC"/>
    <property type="match status" value="1"/>
</dbReference>
<keyword evidence="16" id="KW-0694">RNA-binding</keyword>
<dbReference type="CDD" id="cd04453">
    <property type="entry name" value="S1_RNase_E"/>
    <property type="match status" value="1"/>
</dbReference>
<dbReference type="GO" id="GO:0004519">
    <property type="term" value="F:endonuclease activity"/>
    <property type="evidence" value="ECO:0007669"/>
    <property type="project" value="UniProtKB-KW"/>
</dbReference>
<dbReference type="PANTHER" id="PTHR30001">
    <property type="entry name" value="RIBONUCLEASE"/>
    <property type="match status" value="1"/>
</dbReference>
<dbReference type="GO" id="GO:0004540">
    <property type="term" value="F:RNA nuclease activity"/>
    <property type="evidence" value="ECO:0007669"/>
    <property type="project" value="InterPro"/>
</dbReference>
<dbReference type="InterPro" id="IPR004659">
    <property type="entry name" value="RNase_E/G"/>
</dbReference>
<dbReference type="Pfam" id="PF20833">
    <property type="entry name" value="RNase_E_G_Thio"/>
    <property type="match status" value="1"/>
</dbReference>
<dbReference type="OrthoDB" id="9804278at2"/>
<keyword evidence="20" id="KW-1185">Reference proteome</keyword>
<dbReference type="AlphaFoldDB" id="A0A5C0UEI3"/>
<protein>
    <recommendedName>
        <fullName evidence="4">Ribonuclease G</fullName>
    </recommendedName>
</protein>
<keyword evidence="14" id="KW-0378">Hydrolase</keyword>
<dbReference type="EMBL" id="CP043316">
    <property type="protein sequence ID" value="QEK38505.1"/>
    <property type="molecule type" value="Genomic_DNA"/>
</dbReference>
<dbReference type="InterPro" id="IPR019307">
    <property type="entry name" value="RNA-bd_AU-1/RNase_E/G"/>
</dbReference>